<dbReference type="OrthoDB" id="3799035at2759"/>
<name>A0A8H7ZPZ5_9FUNG</name>
<evidence type="ECO:0000313" key="4">
    <source>
        <dbReference type="Proteomes" id="UP000673691"/>
    </source>
</evidence>
<evidence type="ECO:0000256" key="1">
    <source>
        <dbReference type="SAM" id="MobiDB-lite"/>
    </source>
</evidence>
<accession>A0A8H7ZPZ5</accession>
<dbReference type="EMBL" id="JAEFCI010010333">
    <property type="protein sequence ID" value="KAG5457276.1"/>
    <property type="molecule type" value="Genomic_DNA"/>
</dbReference>
<gene>
    <name evidence="3" type="ORF">BJ554DRAFT_2755</name>
</gene>
<comment type="caution">
    <text evidence="3">The sequence shown here is derived from an EMBL/GenBank/DDBJ whole genome shotgun (WGS) entry which is preliminary data.</text>
</comment>
<dbReference type="InterPro" id="IPR013103">
    <property type="entry name" value="RVT_2"/>
</dbReference>
<organism evidence="3 4">
    <name type="scientific">Olpidium bornovanus</name>
    <dbReference type="NCBI Taxonomy" id="278681"/>
    <lineage>
        <taxon>Eukaryota</taxon>
        <taxon>Fungi</taxon>
        <taxon>Fungi incertae sedis</taxon>
        <taxon>Olpidiomycota</taxon>
        <taxon>Olpidiomycotina</taxon>
        <taxon>Olpidiomycetes</taxon>
        <taxon>Olpidiales</taxon>
        <taxon>Olpidiaceae</taxon>
        <taxon>Olpidium</taxon>
    </lineage>
</organism>
<dbReference type="Pfam" id="PF07727">
    <property type="entry name" value="RVT_2"/>
    <property type="match status" value="1"/>
</dbReference>
<dbReference type="Proteomes" id="UP000673691">
    <property type="component" value="Unassembled WGS sequence"/>
</dbReference>
<dbReference type="AlphaFoldDB" id="A0A8H7ZPZ5"/>
<sequence length="266" mass="29076">MRAKPCLYILRGVPLSTHGGAQTQTGADSDAEKPAPPDESDDNSSFPEFEFSEFPEFGCTDPELPPFSTISFLLCTWVDDIVLTGPAPTILNSVTRALHDRFPLSDGGALTHILGIQVLRDCNTNVFLAQRQYIEHILNRFNHTSCHADPLPFDPSAISTLTQRTDVAPPTEKARYAELIGSLIYLSTRTRPDIATAVGFLSRFTANPSAWTLCYSLIPPLNALPSINVPFDLDAFRSISIPLARPRSPSLDPDALRLTSIPTARA</sequence>
<reference evidence="3 4" key="1">
    <citation type="journal article" name="Sci. Rep.">
        <title>Genome-scale phylogenetic analyses confirm Olpidium as the closest living zoosporic fungus to the non-flagellated, terrestrial fungi.</title>
        <authorList>
            <person name="Chang Y."/>
            <person name="Rochon D."/>
            <person name="Sekimoto S."/>
            <person name="Wang Y."/>
            <person name="Chovatia M."/>
            <person name="Sandor L."/>
            <person name="Salamov A."/>
            <person name="Grigoriev I.V."/>
            <person name="Stajich J.E."/>
            <person name="Spatafora J.W."/>
        </authorList>
    </citation>
    <scope>NUCLEOTIDE SEQUENCE [LARGE SCALE GENOMIC DNA]</scope>
    <source>
        <strain evidence="3">S191</strain>
    </source>
</reference>
<proteinExistence type="predicted"/>
<evidence type="ECO:0000313" key="3">
    <source>
        <dbReference type="EMBL" id="KAG5457276.1"/>
    </source>
</evidence>
<feature type="domain" description="Reverse transcriptase Ty1/copia-type" evidence="2">
    <location>
        <begin position="72"/>
        <end position="152"/>
    </location>
</feature>
<feature type="region of interest" description="Disordered" evidence="1">
    <location>
        <begin position="18"/>
        <end position="46"/>
    </location>
</feature>
<keyword evidence="4" id="KW-1185">Reference proteome</keyword>
<evidence type="ECO:0000259" key="2">
    <source>
        <dbReference type="Pfam" id="PF07727"/>
    </source>
</evidence>
<protein>
    <recommendedName>
        <fullName evidence="2">Reverse transcriptase Ty1/copia-type domain-containing protein</fullName>
    </recommendedName>
</protein>